<reference evidence="2" key="1">
    <citation type="submission" date="2023-03" db="EMBL/GenBank/DDBJ databases">
        <title>A Study on Prevalence and Characterization of Enterobacter cloacae strains in China.</title>
        <authorList>
            <person name="Zheng Z."/>
        </authorList>
    </citation>
    <scope>NUCLEOTIDE SEQUENCE</scope>
    <source>
        <strain evidence="2">EC77</strain>
    </source>
</reference>
<keyword evidence="1" id="KW-0472">Membrane</keyword>
<organism evidence="2 3">
    <name type="scientific">Enterobacter cloacae</name>
    <dbReference type="NCBI Taxonomy" id="550"/>
    <lineage>
        <taxon>Bacteria</taxon>
        <taxon>Pseudomonadati</taxon>
        <taxon>Pseudomonadota</taxon>
        <taxon>Gammaproteobacteria</taxon>
        <taxon>Enterobacterales</taxon>
        <taxon>Enterobacteriaceae</taxon>
        <taxon>Enterobacter</taxon>
        <taxon>Enterobacter cloacae complex</taxon>
    </lineage>
</organism>
<keyword evidence="1" id="KW-1133">Transmembrane helix</keyword>
<keyword evidence="1" id="KW-0812">Transmembrane</keyword>
<evidence type="ECO:0000256" key="1">
    <source>
        <dbReference type="SAM" id="Phobius"/>
    </source>
</evidence>
<accession>A0AAW6NI92</accession>
<feature type="non-terminal residue" evidence="2">
    <location>
        <position position="1"/>
    </location>
</feature>
<gene>
    <name evidence="2" type="ORF">P3S46_00250</name>
</gene>
<dbReference type="EMBL" id="JARJGR010000040">
    <property type="protein sequence ID" value="MDF3635649.1"/>
    <property type="molecule type" value="Genomic_DNA"/>
</dbReference>
<comment type="caution">
    <text evidence="2">The sequence shown here is derived from an EMBL/GenBank/DDBJ whole genome shotgun (WGS) entry which is preliminary data.</text>
</comment>
<evidence type="ECO:0000313" key="3">
    <source>
        <dbReference type="Proteomes" id="UP001215180"/>
    </source>
</evidence>
<dbReference type="AlphaFoldDB" id="A0AAW6NI92"/>
<name>A0AAW6NI92_ENTCL</name>
<feature type="transmembrane region" description="Helical" evidence="1">
    <location>
        <begin position="22"/>
        <end position="39"/>
    </location>
</feature>
<protein>
    <submittedName>
        <fullName evidence="2">Short-chain dehydrogenase</fullName>
    </submittedName>
</protein>
<evidence type="ECO:0000313" key="2">
    <source>
        <dbReference type="EMBL" id="MDF3635649.1"/>
    </source>
</evidence>
<dbReference type="Proteomes" id="UP001215180">
    <property type="component" value="Unassembled WGS sequence"/>
</dbReference>
<sequence length="43" mass="4537">GHFTDEAKERATTVTSGMPGKVLLGSLAVTGAIVARLLLSRRR</sequence>
<proteinExistence type="predicted"/>